<protein>
    <submittedName>
        <fullName evidence="1">Uncharacterized protein</fullName>
    </submittedName>
</protein>
<dbReference type="KEGG" id="bhc:JFL75_18240"/>
<sequence length="313" mass="35781">MKILDTEAYGEIAGWIHRNARELELSLWRYFFEEGSREAVLSALEPYRNHDGGFGHAMEPDNWNPGSTPNTCLYALHILGAIGFWDPDSPLCGGILSFLEEAEQPGGGWLFSVPENDRYPRAPWWNYSEKENTAQGPGLTAEISGIILRYGDRESELFRRALSSAEIFFADYAQADPQGEMGLSGALSLIKAIEERNLPVSFDYASLKERIPALINKTIERDPSKWQYYTPRPSLFIDSPESPFYPGNEEIVAAELDYLIETRHPGGVWDISWTWFDNLEKYSREFCLSENWWKASKATEKLLFLKNFGRLEK</sequence>
<reference evidence="1" key="1">
    <citation type="submission" date="2021-01" db="EMBL/GenBank/DDBJ databases">
        <title>Description of Breznakiella homolactica.</title>
        <authorList>
            <person name="Song Y."/>
            <person name="Brune A."/>
        </authorList>
    </citation>
    <scope>NUCLEOTIDE SEQUENCE</scope>
    <source>
        <strain evidence="1">RmG30</strain>
    </source>
</reference>
<gene>
    <name evidence="1" type="ORF">JFL75_18240</name>
</gene>
<proteinExistence type="predicted"/>
<organism evidence="1 2">
    <name type="scientific">Breznakiella homolactica</name>
    <dbReference type="NCBI Taxonomy" id="2798577"/>
    <lineage>
        <taxon>Bacteria</taxon>
        <taxon>Pseudomonadati</taxon>
        <taxon>Spirochaetota</taxon>
        <taxon>Spirochaetia</taxon>
        <taxon>Spirochaetales</taxon>
        <taxon>Breznakiellaceae</taxon>
        <taxon>Breznakiella</taxon>
    </lineage>
</organism>
<evidence type="ECO:0000313" key="2">
    <source>
        <dbReference type="Proteomes" id="UP000595917"/>
    </source>
</evidence>
<dbReference type="EMBL" id="CP067089">
    <property type="protein sequence ID" value="QQO08846.1"/>
    <property type="molecule type" value="Genomic_DNA"/>
</dbReference>
<dbReference type="RefSeq" id="WP_215626152.1">
    <property type="nucleotide sequence ID" value="NZ_CP067089.2"/>
</dbReference>
<dbReference type="SUPFAM" id="SSF48239">
    <property type="entry name" value="Terpenoid cyclases/Protein prenyltransferases"/>
    <property type="match status" value="1"/>
</dbReference>
<dbReference type="AlphaFoldDB" id="A0A7T7XM57"/>
<accession>A0A7T7XM57</accession>
<keyword evidence="2" id="KW-1185">Reference proteome</keyword>
<dbReference type="Proteomes" id="UP000595917">
    <property type="component" value="Chromosome"/>
</dbReference>
<dbReference type="InterPro" id="IPR008930">
    <property type="entry name" value="Terpenoid_cyclase/PrenylTrfase"/>
</dbReference>
<name>A0A7T7XM57_9SPIR</name>
<evidence type="ECO:0000313" key="1">
    <source>
        <dbReference type="EMBL" id="QQO08846.1"/>
    </source>
</evidence>